<sequence length="246" mass="27297">MPLSIRWPRFIFVSLVALVGIAGFSSLGVWQIQRLYWKRDLIEQVDTRIHAVPIPAPGPAGWSEQDAYRRVTVTGRFLHDEDVLIYTPSDYGPADWVLTPLVTDTGMIIMVNRGVVPDTRARAGEYARDDGTVTVTGLLRVSEDKGWLFSRENDPANGHWYRRDIGSITTAMGYDNAAPYFVDQELGAAAGWPRGGQTVVQFRNAHLSYALTWFALAGVVFAGYVLVLWGHRTAKVCVAPAVDHHA</sequence>
<dbReference type="AlphaFoldDB" id="A0A2T0VX69"/>
<keyword evidence="4 6" id="KW-1133">Transmembrane helix</keyword>
<keyword evidence="6" id="KW-1003">Cell membrane</keyword>
<dbReference type="InterPro" id="IPR002994">
    <property type="entry name" value="Surf1/Shy1"/>
</dbReference>
<evidence type="ECO:0000313" key="8">
    <source>
        <dbReference type="Proteomes" id="UP000238007"/>
    </source>
</evidence>
<evidence type="ECO:0000256" key="4">
    <source>
        <dbReference type="ARBA" id="ARBA00022989"/>
    </source>
</evidence>
<gene>
    <name evidence="7" type="ORF">CLV80_10849</name>
</gene>
<feature type="transmembrane region" description="Helical" evidence="6">
    <location>
        <begin position="207"/>
        <end position="229"/>
    </location>
</feature>
<dbReference type="PANTHER" id="PTHR23427:SF2">
    <property type="entry name" value="SURFEIT LOCUS PROTEIN 1"/>
    <property type="match status" value="1"/>
</dbReference>
<keyword evidence="5 6" id="KW-0472">Membrane</keyword>
<comment type="similarity">
    <text evidence="2 6">Belongs to the SURF1 family.</text>
</comment>
<dbReference type="OrthoDB" id="6079986at2"/>
<organism evidence="7 8">
    <name type="scientific">Yoonia maritima</name>
    <dbReference type="NCBI Taxonomy" id="1435347"/>
    <lineage>
        <taxon>Bacteria</taxon>
        <taxon>Pseudomonadati</taxon>
        <taxon>Pseudomonadota</taxon>
        <taxon>Alphaproteobacteria</taxon>
        <taxon>Rhodobacterales</taxon>
        <taxon>Paracoccaceae</taxon>
        <taxon>Yoonia</taxon>
    </lineage>
</organism>
<accession>A0A2T0VX69</accession>
<dbReference type="GO" id="GO:0005886">
    <property type="term" value="C:plasma membrane"/>
    <property type="evidence" value="ECO:0007669"/>
    <property type="project" value="UniProtKB-SubCell"/>
</dbReference>
<keyword evidence="3 6" id="KW-0812">Transmembrane</keyword>
<dbReference type="EMBL" id="PVTP01000008">
    <property type="protein sequence ID" value="PRY76585.1"/>
    <property type="molecule type" value="Genomic_DNA"/>
</dbReference>
<dbReference type="CDD" id="cd06662">
    <property type="entry name" value="SURF1"/>
    <property type="match status" value="1"/>
</dbReference>
<protein>
    <recommendedName>
        <fullName evidence="6">SURF1-like protein</fullName>
    </recommendedName>
</protein>
<name>A0A2T0VX69_9RHOB</name>
<dbReference type="RefSeq" id="WP_106358232.1">
    <property type="nucleotide sequence ID" value="NZ_PVTP01000008.1"/>
</dbReference>
<dbReference type="Proteomes" id="UP000238007">
    <property type="component" value="Unassembled WGS sequence"/>
</dbReference>
<comment type="subcellular location">
    <subcellularLocation>
        <location evidence="6">Cell membrane</location>
        <topology evidence="6">Multi-pass membrane protein</topology>
    </subcellularLocation>
    <subcellularLocation>
        <location evidence="1">Membrane</location>
    </subcellularLocation>
</comment>
<dbReference type="Pfam" id="PF02104">
    <property type="entry name" value="SURF1"/>
    <property type="match status" value="1"/>
</dbReference>
<evidence type="ECO:0000256" key="2">
    <source>
        <dbReference type="ARBA" id="ARBA00007165"/>
    </source>
</evidence>
<dbReference type="PROSITE" id="PS50895">
    <property type="entry name" value="SURF1"/>
    <property type="match status" value="1"/>
</dbReference>
<comment type="caution">
    <text evidence="7">The sequence shown here is derived from an EMBL/GenBank/DDBJ whole genome shotgun (WGS) entry which is preliminary data.</text>
</comment>
<dbReference type="InterPro" id="IPR045214">
    <property type="entry name" value="Surf1/Surf4"/>
</dbReference>
<comment type="caution">
    <text evidence="6">Lacks conserved residue(s) required for the propagation of feature annotation.</text>
</comment>
<dbReference type="PANTHER" id="PTHR23427">
    <property type="entry name" value="SURFEIT LOCUS PROTEIN"/>
    <property type="match status" value="1"/>
</dbReference>
<evidence type="ECO:0000256" key="1">
    <source>
        <dbReference type="ARBA" id="ARBA00004370"/>
    </source>
</evidence>
<evidence type="ECO:0000256" key="3">
    <source>
        <dbReference type="ARBA" id="ARBA00022692"/>
    </source>
</evidence>
<evidence type="ECO:0000313" key="7">
    <source>
        <dbReference type="EMBL" id="PRY76585.1"/>
    </source>
</evidence>
<reference evidence="7 8" key="1">
    <citation type="submission" date="2018-03" db="EMBL/GenBank/DDBJ databases">
        <title>Genomic Encyclopedia of Archaeal and Bacterial Type Strains, Phase II (KMG-II): from individual species to whole genera.</title>
        <authorList>
            <person name="Goeker M."/>
        </authorList>
    </citation>
    <scope>NUCLEOTIDE SEQUENCE [LARGE SCALE GENOMIC DNA]</scope>
    <source>
        <strain evidence="7 8">DSM 101533</strain>
    </source>
</reference>
<evidence type="ECO:0000256" key="5">
    <source>
        <dbReference type="ARBA" id="ARBA00023136"/>
    </source>
</evidence>
<keyword evidence="8" id="KW-1185">Reference proteome</keyword>
<evidence type="ECO:0000256" key="6">
    <source>
        <dbReference type="RuleBase" id="RU363076"/>
    </source>
</evidence>
<proteinExistence type="inferred from homology"/>